<comment type="similarity">
    <text evidence="1">Belongs to the histidine acid phosphatase family.</text>
</comment>
<dbReference type="GO" id="GO:0016791">
    <property type="term" value="F:phosphatase activity"/>
    <property type="evidence" value="ECO:0007669"/>
    <property type="project" value="TreeGrafter"/>
</dbReference>
<comment type="catalytic activity">
    <reaction evidence="3">
        <text>3-O-[beta-D-GlcA-(1-&gt;3)-beta-D-Gal-(1-&gt;3)-beta-D-Gal-(1-&gt;4)-beta-D-2-O-P-Xyl]-L-seryl-[protein] + H2O = 3-O-(beta-D-GlcA-(1-&gt;3)-beta-D-Gal-(1-&gt;3)-beta-D-Gal-(1-&gt;4)-beta-D-Xyl)-L-seryl-[protein] + phosphate</text>
        <dbReference type="Rhea" id="RHEA:56512"/>
        <dbReference type="Rhea" id="RHEA-COMP:12573"/>
        <dbReference type="Rhea" id="RHEA-COMP:14559"/>
        <dbReference type="ChEBI" id="CHEBI:15377"/>
        <dbReference type="ChEBI" id="CHEBI:43474"/>
        <dbReference type="ChEBI" id="CHEBI:132093"/>
        <dbReference type="ChEBI" id="CHEBI:140495"/>
    </reaction>
</comment>
<dbReference type="AlphaFoldDB" id="A0A6B9CTV4"/>
<evidence type="ECO:0000256" key="3">
    <source>
        <dbReference type="ARBA" id="ARBA00036311"/>
    </source>
</evidence>
<dbReference type="Gene3D" id="3.40.50.1240">
    <property type="entry name" value="Phosphoglycerate mutase-like"/>
    <property type="match status" value="1"/>
</dbReference>
<proteinExistence type="evidence at transcript level"/>
<evidence type="ECO:0000256" key="5">
    <source>
        <dbReference type="ARBA" id="ARBA00041499"/>
    </source>
</evidence>
<evidence type="ECO:0000256" key="6">
    <source>
        <dbReference type="SAM" id="MobiDB-lite"/>
    </source>
</evidence>
<evidence type="ECO:0000256" key="1">
    <source>
        <dbReference type="ARBA" id="ARBA00005375"/>
    </source>
</evidence>
<organism evidence="7">
    <name type="scientific">Dugesia japonica</name>
    <name type="common">Planarian</name>
    <dbReference type="NCBI Taxonomy" id="6161"/>
    <lineage>
        <taxon>Eukaryota</taxon>
        <taxon>Metazoa</taxon>
        <taxon>Spiralia</taxon>
        <taxon>Lophotrochozoa</taxon>
        <taxon>Platyhelminthes</taxon>
        <taxon>Rhabditophora</taxon>
        <taxon>Seriata</taxon>
        <taxon>Tricladida</taxon>
        <taxon>Continenticola</taxon>
        <taxon>Geoplanoidea</taxon>
        <taxon>Dugesiidae</taxon>
        <taxon>Dugesia</taxon>
    </lineage>
</organism>
<protein>
    <recommendedName>
        <fullName evidence="4">2-phosphoxylose phosphatase 1</fullName>
    </recommendedName>
    <alternativeName>
        <fullName evidence="5">Acid phosphatase-like protein 2</fullName>
    </alternativeName>
</protein>
<dbReference type="PANTHER" id="PTHR11567:SF110">
    <property type="entry name" value="2-PHOSPHOXYLOSE PHOSPHATASE 1"/>
    <property type="match status" value="1"/>
</dbReference>
<dbReference type="InterPro" id="IPR050645">
    <property type="entry name" value="Histidine_acid_phosphatase"/>
</dbReference>
<feature type="region of interest" description="Disordered" evidence="6">
    <location>
        <begin position="260"/>
        <end position="281"/>
    </location>
</feature>
<name>A0A6B9CTV4_DUGJA</name>
<accession>A0A6B9CTV4</accession>
<dbReference type="SUPFAM" id="SSF53254">
    <property type="entry name" value="Phosphoglycerate mutase-like"/>
    <property type="match status" value="1"/>
</dbReference>
<evidence type="ECO:0000313" key="7">
    <source>
        <dbReference type="EMBL" id="QGW52011.1"/>
    </source>
</evidence>
<evidence type="ECO:0000256" key="4">
    <source>
        <dbReference type="ARBA" id="ARBA00040357"/>
    </source>
</evidence>
<dbReference type="Pfam" id="PF00328">
    <property type="entry name" value="His_Phos_2"/>
    <property type="match status" value="1"/>
</dbReference>
<keyword evidence="2" id="KW-0378">Hydrolase</keyword>
<evidence type="ECO:0000256" key="2">
    <source>
        <dbReference type="ARBA" id="ARBA00022801"/>
    </source>
</evidence>
<dbReference type="InterPro" id="IPR029033">
    <property type="entry name" value="His_PPase_superfam"/>
</dbReference>
<sequence length="519" mass="59565">MFYRRILPVASVAVIAGGIFSLNFPGSGSHYKGARLSDHGLKNYTFVDSRKFELINACVLTRHGARTPNYYIDSKYEMPDWTSGLGYVNLLPDLCYSTDVKELPGKLLIDEESIQEEYIQHNKGKCNYGQLTLIGQEQSIHFGKELRRIYMMGNKLINEEFNENEILSRSTKFPRTFYTLKGILSGLYGVDTFDLCHRPIIYTMPIAMDTFYPNPSACSVVGEFTVSGSKENSNDSEIMKMKCILKRLLGVQNLRFANPNNNKVKSEKPKKCSKNKEKNKEISTQLIEKQKEESTDDNDVTVYAIRDDLYSRQVHNYEVPSAFTSMFSEINRLSSQEILYEYLGGSTEWEERISLIVSPTINFIKDNMKKVADESLKSLNNKSCIPDMKSAISKKKGTMKMQLLSCHDTTLIPLLVCMRIYDGQWPVFMSNLIIELYKEKESNKLFTRVLYQGKVQKLNLHEETCGVTNEYEKQGLLPYDDFIQFLNKYSIPDDHYGNSCDKAMRLFKSGKPVSKDQYI</sequence>
<reference evidence="7" key="1">
    <citation type="submission" date="2019-05" db="EMBL/GenBank/DDBJ databases">
        <authorList>
            <person name="Ma K."/>
        </authorList>
    </citation>
    <scope>NUCLEOTIDE SEQUENCE</scope>
</reference>
<dbReference type="EMBL" id="MK913419">
    <property type="protein sequence ID" value="QGW52011.1"/>
    <property type="molecule type" value="mRNA"/>
</dbReference>
<gene>
    <name evidence="7" type="primary">acp6</name>
</gene>
<feature type="compositionally biased region" description="Basic and acidic residues" evidence="6">
    <location>
        <begin position="264"/>
        <end position="281"/>
    </location>
</feature>
<dbReference type="PANTHER" id="PTHR11567">
    <property type="entry name" value="ACID PHOSPHATASE-RELATED"/>
    <property type="match status" value="1"/>
</dbReference>
<dbReference type="InterPro" id="IPR000560">
    <property type="entry name" value="His_Pase_clade-2"/>
</dbReference>